<sequence length="375" mass="40358">MRRSSTSIIWGKPADFNLTIIINIIITMKWSFLAQLFPLAAAATNLTIEAGYHVIYSYPGLTPPSHLFDLIKAGKVGGLIIFGENVNDELPATIQKFQDAYTESPAHTGSPLLIMTDQEGGDIRRLPGGPELSAKDVGKAKSPEEAAADTGKSAAAALDEYHHNANLSPILGVYRENGDFLDHYERSYGNTSSLVGKCASSFIKAQQSAGVLATAKHFPGLGLAKTNENTDERPVTINATLDTLRKVDEAPYYSAVKAGVDMVMPSWAVYPAMDSKPAGLSSAWLKELRERIGFKGVTISDAIEAGALKEFGDDAARAVLATQAGMDIILASARDVSQGQKVVDALVDGLKHEKISKESFEEGSKRILELRKKIH</sequence>
<evidence type="ECO:0000256" key="4">
    <source>
        <dbReference type="ARBA" id="ARBA00023277"/>
    </source>
</evidence>
<evidence type="ECO:0000256" key="3">
    <source>
        <dbReference type="ARBA" id="ARBA00023180"/>
    </source>
</evidence>
<dbReference type="InterPro" id="IPR017853">
    <property type="entry name" value="GH"/>
</dbReference>
<evidence type="ECO:0000313" key="9">
    <source>
        <dbReference type="Proteomes" id="UP000184383"/>
    </source>
</evidence>
<dbReference type="AlphaFoldDB" id="A0A1L9RSR4"/>
<dbReference type="Gene3D" id="3.20.20.300">
    <property type="entry name" value="Glycoside hydrolase, family 3, N-terminal domain"/>
    <property type="match status" value="1"/>
</dbReference>
<keyword evidence="9" id="KW-1185">Reference proteome</keyword>
<dbReference type="RefSeq" id="XP_040691610.1">
    <property type="nucleotide sequence ID" value="XM_040830779.1"/>
</dbReference>
<gene>
    <name evidence="8" type="ORF">ASPWEDRAFT_171384</name>
</gene>
<evidence type="ECO:0000256" key="1">
    <source>
        <dbReference type="ARBA" id="ARBA00005336"/>
    </source>
</evidence>
<keyword evidence="5" id="KW-0326">Glycosidase</keyword>
<accession>A0A1L9RSR4</accession>
<keyword evidence="3" id="KW-0325">Glycoprotein</keyword>
<evidence type="ECO:0000256" key="6">
    <source>
        <dbReference type="SAM" id="MobiDB-lite"/>
    </source>
</evidence>
<evidence type="ECO:0000256" key="5">
    <source>
        <dbReference type="ARBA" id="ARBA00023295"/>
    </source>
</evidence>
<keyword evidence="2" id="KW-0378">Hydrolase</keyword>
<reference evidence="9" key="1">
    <citation type="journal article" date="2017" name="Genome Biol.">
        <title>Comparative genomics reveals high biological diversity and specific adaptations in the industrially and medically important fungal genus Aspergillus.</title>
        <authorList>
            <person name="de Vries R.P."/>
            <person name="Riley R."/>
            <person name="Wiebenga A."/>
            <person name="Aguilar-Osorio G."/>
            <person name="Amillis S."/>
            <person name="Uchima C.A."/>
            <person name="Anderluh G."/>
            <person name="Asadollahi M."/>
            <person name="Askin M."/>
            <person name="Barry K."/>
            <person name="Battaglia E."/>
            <person name="Bayram O."/>
            <person name="Benocci T."/>
            <person name="Braus-Stromeyer S.A."/>
            <person name="Caldana C."/>
            <person name="Canovas D."/>
            <person name="Cerqueira G.C."/>
            <person name="Chen F."/>
            <person name="Chen W."/>
            <person name="Choi C."/>
            <person name="Clum A."/>
            <person name="Dos Santos R.A."/>
            <person name="Damasio A.R."/>
            <person name="Diallinas G."/>
            <person name="Emri T."/>
            <person name="Fekete E."/>
            <person name="Flipphi M."/>
            <person name="Freyberg S."/>
            <person name="Gallo A."/>
            <person name="Gournas C."/>
            <person name="Habgood R."/>
            <person name="Hainaut M."/>
            <person name="Harispe M.L."/>
            <person name="Henrissat B."/>
            <person name="Hilden K.S."/>
            <person name="Hope R."/>
            <person name="Hossain A."/>
            <person name="Karabika E."/>
            <person name="Karaffa L."/>
            <person name="Karanyi Z."/>
            <person name="Krasevec N."/>
            <person name="Kuo A."/>
            <person name="Kusch H."/>
            <person name="LaButti K."/>
            <person name="Lagendijk E.L."/>
            <person name="Lapidus A."/>
            <person name="Levasseur A."/>
            <person name="Lindquist E."/>
            <person name="Lipzen A."/>
            <person name="Logrieco A.F."/>
            <person name="MacCabe A."/>
            <person name="Maekelae M.R."/>
            <person name="Malavazi I."/>
            <person name="Melin P."/>
            <person name="Meyer V."/>
            <person name="Mielnichuk N."/>
            <person name="Miskei M."/>
            <person name="Molnar A.P."/>
            <person name="Mule G."/>
            <person name="Ngan C.Y."/>
            <person name="Orejas M."/>
            <person name="Orosz E."/>
            <person name="Ouedraogo J.P."/>
            <person name="Overkamp K.M."/>
            <person name="Park H.-S."/>
            <person name="Perrone G."/>
            <person name="Piumi F."/>
            <person name="Punt P.J."/>
            <person name="Ram A.F."/>
            <person name="Ramon A."/>
            <person name="Rauscher S."/>
            <person name="Record E."/>
            <person name="Riano-Pachon D.M."/>
            <person name="Robert V."/>
            <person name="Roehrig J."/>
            <person name="Ruller R."/>
            <person name="Salamov A."/>
            <person name="Salih N.S."/>
            <person name="Samson R.A."/>
            <person name="Sandor E."/>
            <person name="Sanguinetti M."/>
            <person name="Schuetze T."/>
            <person name="Sepcic K."/>
            <person name="Shelest E."/>
            <person name="Sherlock G."/>
            <person name="Sophianopoulou V."/>
            <person name="Squina F.M."/>
            <person name="Sun H."/>
            <person name="Susca A."/>
            <person name="Todd R.B."/>
            <person name="Tsang A."/>
            <person name="Unkles S.E."/>
            <person name="van de Wiele N."/>
            <person name="van Rossen-Uffink D."/>
            <person name="Oliveira J.V."/>
            <person name="Vesth T.C."/>
            <person name="Visser J."/>
            <person name="Yu J.-H."/>
            <person name="Zhou M."/>
            <person name="Andersen M.R."/>
            <person name="Archer D.B."/>
            <person name="Baker S.E."/>
            <person name="Benoit I."/>
            <person name="Brakhage A.A."/>
            <person name="Braus G.H."/>
            <person name="Fischer R."/>
            <person name="Frisvad J.C."/>
            <person name="Goldman G.H."/>
            <person name="Houbraken J."/>
            <person name="Oakley B."/>
            <person name="Pocsi I."/>
            <person name="Scazzocchio C."/>
            <person name="Seiboth B."/>
            <person name="vanKuyk P.A."/>
            <person name="Wortman J."/>
            <person name="Dyer P.S."/>
            <person name="Grigoriev I.V."/>
        </authorList>
    </citation>
    <scope>NUCLEOTIDE SEQUENCE [LARGE SCALE GENOMIC DNA]</scope>
    <source>
        <strain evidence="9">DTO 134E9</strain>
    </source>
</reference>
<feature type="compositionally biased region" description="Basic and acidic residues" evidence="6">
    <location>
        <begin position="133"/>
        <end position="144"/>
    </location>
</feature>
<feature type="domain" description="Glycoside hydrolase family 3 N-terminal" evidence="7">
    <location>
        <begin position="69"/>
        <end position="370"/>
    </location>
</feature>
<organism evidence="8 9">
    <name type="scientific">Aspergillus wentii DTO 134E9</name>
    <dbReference type="NCBI Taxonomy" id="1073089"/>
    <lineage>
        <taxon>Eukaryota</taxon>
        <taxon>Fungi</taxon>
        <taxon>Dikarya</taxon>
        <taxon>Ascomycota</taxon>
        <taxon>Pezizomycotina</taxon>
        <taxon>Eurotiomycetes</taxon>
        <taxon>Eurotiomycetidae</taxon>
        <taxon>Eurotiales</taxon>
        <taxon>Aspergillaceae</taxon>
        <taxon>Aspergillus</taxon>
        <taxon>Aspergillus subgen. Cremei</taxon>
    </lineage>
</organism>
<dbReference type="GeneID" id="63746627"/>
<dbReference type="GO" id="GO:0005975">
    <property type="term" value="P:carbohydrate metabolic process"/>
    <property type="evidence" value="ECO:0007669"/>
    <property type="project" value="InterPro"/>
</dbReference>
<dbReference type="STRING" id="1073089.A0A1L9RSR4"/>
<dbReference type="InterPro" id="IPR036962">
    <property type="entry name" value="Glyco_hydro_3_N_sf"/>
</dbReference>
<dbReference type="InterPro" id="IPR050226">
    <property type="entry name" value="NagZ_Beta-hexosaminidase"/>
</dbReference>
<dbReference type="SUPFAM" id="SSF51445">
    <property type="entry name" value="(Trans)glycosidases"/>
    <property type="match status" value="1"/>
</dbReference>
<dbReference type="PANTHER" id="PTHR30480">
    <property type="entry name" value="BETA-HEXOSAMINIDASE-RELATED"/>
    <property type="match status" value="1"/>
</dbReference>
<dbReference type="Pfam" id="PF00933">
    <property type="entry name" value="Glyco_hydro_3"/>
    <property type="match status" value="1"/>
</dbReference>
<protein>
    <recommendedName>
        <fullName evidence="7">Glycoside hydrolase family 3 N-terminal domain-containing protein</fullName>
    </recommendedName>
</protein>
<dbReference type="PANTHER" id="PTHR30480:SF14">
    <property type="entry name" value="HYDROLASE, PUTATIVE (AFU_ORTHOLOGUE AFUA_4G13770)-RELATED"/>
    <property type="match status" value="1"/>
</dbReference>
<dbReference type="InterPro" id="IPR001764">
    <property type="entry name" value="Glyco_hydro_3_N"/>
</dbReference>
<dbReference type="VEuPathDB" id="FungiDB:ASPWEDRAFT_171384"/>
<dbReference type="Proteomes" id="UP000184383">
    <property type="component" value="Unassembled WGS sequence"/>
</dbReference>
<keyword evidence="4" id="KW-0119">Carbohydrate metabolism</keyword>
<dbReference type="OrthoDB" id="416222at2759"/>
<evidence type="ECO:0000256" key="2">
    <source>
        <dbReference type="ARBA" id="ARBA00022801"/>
    </source>
</evidence>
<dbReference type="GO" id="GO:0004553">
    <property type="term" value="F:hydrolase activity, hydrolyzing O-glycosyl compounds"/>
    <property type="evidence" value="ECO:0007669"/>
    <property type="project" value="InterPro"/>
</dbReference>
<evidence type="ECO:0000313" key="8">
    <source>
        <dbReference type="EMBL" id="OJJ37934.1"/>
    </source>
</evidence>
<comment type="similarity">
    <text evidence="1">Belongs to the glycosyl hydrolase 3 family.</text>
</comment>
<proteinExistence type="inferred from homology"/>
<feature type="region of interest" description="Disordered" evidence="6">
    <location>
        <begin position="126"/>
        <end position="152"/>
    </location>
</feature>
<evidence type="ECO:0000259" key="7">
    <source>
        <dbReference type="Pfam" id="PF00933"/>
    </source>
</evidence>
<dbReference type="EMBL" id="KV878211">
    <property type="protein sequence ID" value="OJJ37934.1"/>
    <property type="molecule type" value="Genomic_DNA"/>
</dbReference>
<name>A0A1L9RSR4_ASPWE</name>
<dbReference type="GO" id="GO:0009254">
    <property type="term" value="P:peptidoglycan turnover"/>
    <property type="evidence" value="ECO:0007669"/>
    <property type="project" value="TreeGrafter"/>
</dbReference>